<dbReference type="SUPFAM" id="SSF103481">
    <property type="entry name" value="Multidrug resistance efflux transporter EmrE"/>
    <property type="match status" value="2"/>
</dbReference>
<feature type="domain" description="EamA" evidence="8">
    <location>
        <begin position="10"/>
        <end position="131"/>
    </location>
</feature>
<dbReference type="RefSeq" id="WP_015439633.1">
    <property type="nucleotide sequence ID" value="NC_020520.1"/>
</dbReference>
<dbReference type="PANTHER" id="PTHR32322:SF2">
    <property type="entry name" value="EAMA DOMAIN-CONTAINING PROTEIN"/>
    <property type="match status" value="1"/>
</dbReference>
<proteinExistence type="inferred from homology"/>
<evidence type="ECO:0000256" key="4">
    <source>
        <dbReference type="ARBA" id="ARBA00022989"/>
    </source>
</evidence>
<feature type="transmembrane region" description="Helical" evidence="7">
    <location>
        <begin position="32"/>
        <end position="50"/>
    </location>
</feature>
<name>A0A6C7E546_ILUCY</name>
<dbReference type="AlphaFoldDB" id="A0A6C7E546"/>
<dbReference type="Pfam" id="PF00892">
    <property type="entry name" value="EamA"/>
    <property type="match status" value="2"/>
</dbReference>
<feature type="transmembrane region" description="Helical" evidence="7">
    <location>
        <begin position="258"/>
        <end position="276"/>
    </location>
</feature>
<evidence type="ECO:0000256" key="3">
    <source>
        <dbReference type="ARBA" id="ARBA00022692"/>
    </source>
</evidence>
<comment type="similarity">
    <text evidence="2">Belongs to the EamA transporter family.</text>
</comment>
<evidence type="ECO:0000313" key="10">
    <source>
        <dbReference type="Proteomes" id="UP000011863"/>
    </source>
</evidence>
<feature type="transmembrane region" description="Helical" evidence="7">
    <location>
        <begin position="140"/>
        <end position="160"/>
    </location>
</feature>
<feature type="transmembrane region" description="Helical" evidence="7">
    <location>
        <begin position="88"/>
        <end position="109"/>
    </location>
</feature>
<dbReference type="EMBL" id="AP012057">
    <property type="protein sequence ID" value="BAN00385.1"/>
    <property type="molecule type" value="Genomic_DNA"/>
</dbReference>
<evidence type="ECO:0000256" key="2">
    <source>
        <dbReference type="ARBA" id="ARBA00007362"/>
    </source>
</evidence>
<organism evidence="9 10">
    <name type="scientific">Ilumatobacter coccineus (strain NBRC 103263 / KCTC 29153 / YM16-304)</name>
    <dbReference type="NCBI Taxonomy" id="1313172"/>
    <lineage>
        <taxon>Bacteria</taxon>
        <taxon>Bacillati</taxon>
        <taxon>Actinomycetota</taxon>
        <taxon>Acidimicrobiia</taxon>
        <taxon>Acidimicrobiales</taxon>
        <taxon>Ilumatobacteraceae</taxon>
        <taxon>Ilumatobacter</taxon>
    </lineage>
</organism>
<evidence type="ECO:0000256" key="5">
    <source>
        <dbReference type="ARBA" id="ARBA00023136"/>
    </source>
</evidence>
<feature type="transmembrane region" description="Helical" evidence="7">
    <location>
        <begin position="172"/>
        <end position="191"/>
    </location>
</feature>
<keyword evidence="5 7" id="KW-0472">Membrane</keyword>
<dbReference type="InterPro" id="IPR037185">
    <property type="entry name" value="EmrE-like"/>
</dbReference>
<accession>A0A6C7E546</accession>
<keyword evidence="4 7" id="KW-1133">Transmembrane helix</keyword>
<sequence length="303" mass="31201">MSRDIWRTALTPLVWGTTYIVASELLPDGRPMLAALVRALPVGLVFIAWSRRLPSGIWWWRSAVLGTLNIGAFFALLFVAAFRLPGGVAATAGAIGPLVGAGLAALVLGEKFTLRTGLSGVAGVLGVALLVLGPDAGLDAVGVVAALSGTLCMATGVVLTKYWERPVDLITFTGWQLTAGGLLLLPITLVTEGMPTSISVTNVGGFVWLAIFGTGLAYANWFSGVQRLPVSIVGFLTLLSPVMATFAGWVVLDQSLTLIQIAGALLVVAAVIAPQFGGRSTPTPGATPVSATGVLRPVGASRT</sequence>
<dbReference type="Gene3D" id="1.10.3730.20">
    <property type="match status" value="1"/>
</dbReference>
<feature type="region of interest" description="Disordered" evidence="6">
    <location>
        <begin position="280"/>
        <end position="303"/>
    </location>
</feature>
<keyword evidence="3 7" id="KW-0812">Transmembrane</keyword>
<feature type="transmembrane region" description="Helical" evidence="7">
    <location>
        <begin position="116"/>
        <end position="134"/>
    </location>
</feature>
<evidence type="ECO:0000256" key="7">
    <source>
        <dbReference type="SAM" id="Phobius"/>
    </source>
</evidence>
<dbReference type="KEGG" id="aym:YM304_00710"/>
<feature type="transmembrane region" description="Helical" evidence="7">
    <location>
        <begin position="203"/>
        <end position="221"/>
    </location>
</feature>
<dbReference type="Proteomes" id="UP000011863">
    <property type="component" value="Chromosome"/>
</dbReference>
<protein>
    <recommendedName>
        <fullName evidence="8">EamA domain-containing protein</fullName>
    </recommendedName>
</protein>
<feature type="domain" description="EamA" evidence="8">
    <location>
        <begin position="142"/>
        <end position="272"/>
    </location>
</feature>
<dbReference type="InterPro" id="IPR050638">
    <property type="entry name" value="AA-Vitamin_Transporters"/>
</dbReference>
<dbReference type="GO" id="GO:0016020">
    <property type="term" value="C:membrane"/>
    <property type="evidence" value="ECO:0007669"/>
    <property type="project" value="UniProtKB-SubCell"/>
</dbReference>
<keyword evidence="10" id="KW-1185">Reference proteome</keyword>
<evidence type="ECO:0000256" key="6">
    <source>
        <dbReference type="SAM" id="MobiDB-lite"/>
    </source>
</evidence>
<evidence type="ECO:0000313" key="9">
    <source>
        <dbReference type="EMBL" id="BAN00385.1"/>
    </source>
</evidence>
<evidence type="ECO:0000256" key="1">
    <source>
        <dbReference type="ARBA" id="ARBA00004141"/>
    </source>
</evidence>
<evidence type="ECO:0000259" key="8">
    <source>
        <dbReference type="Pfam" id="PF00892"/>
    </source>
</evidence>
<comment type="subcellular location">
    <subcellularLocation>
        <location evidence="1">Membrane</location>
        <topology evidence="1">Multi-pass membrane protein</topology>
    </subcellularLocation>
</comment>
<feature type="transmembrane region" description="Helical" evidence="7">
    <location>
        <begin position="62"/>
        <end position="82"/>
    </location>
</feature>
<reference evidence="9 10" key="1">
    <citation type="journal article" date="2013" name="Int. J. Syst. Evol. Microbiol.">
        <title>Ilumatobacter nonamiense sp. nov. and Ilumatobacter coccineum sp. nov., isolated from seashore sand.</title>
        <authorList>
            <person name="Matsumoto A."/>
            <person name="Kasai H."/>
            <person name="Matsuo Y."/>
            <person name="Shizuri Y."/>
            <person name="Ichikawa N."/>
            <person name="Fujita N."/>
            <person name="Omura S."/>
            <person name="Takahashi Y."/>
        </authorList>
    </citation>
    <scope>NUCLEOTIDE SEQUENCE [LARGE SCALE GENOMIC DNA]</scope>
    <source>
        <strain evidence="10">NBRC 103263 / KCTC 29153 / YM16-304</strain>
    </source>
</reference>
<dbReference type="PANTHER" id="PTHR32322">
    <property type="entry name" value="INNER MEMBRANE TRANSPORTER"/>
    <property type="match status" value="1"/>
</dbReference>
<gene>
    <name evidence="9" type="ORF">YM304_00710</name>
</gene>
<dbReference type="OrthoDB" id="5430053at2"/>
<dbReference type="InterPro" id="IPR000620">
    <property type="entry name" value="EamA_dom"/>
</dbReference>
<feature type="transmembrane region" description="Helical" evidence="7">
    <location>
        <begin position="228"/>
        <end position="252"/>
    </location>
</feature>